<evidence type="ECO:0000313" key="8">
    <source>
        <dbReference type="EMBL" id="MCK0207593.1"/>
    </source>
</evidence>
<dbReference type="Proteomes" id="UP001202867">
    <property type="component" value="Unassembled WGS sequence"/>
</dbReference>
<dbReference type="EMBL" id="JALKCG010000001">
    <property type="protein sequence ID" value="MCK0207593.1"/>
    <property type="molecule type" value="Genomic_DNA"/>
</dbReference>
<protein>
    <recommendedName>
        <fullName evidence="10">Major Facilitator Superfamily protein</fullName>
    </recommendedName>
</protein>
<feature type="transmembrane region" description="Helical" evidence="7">
    <location>
        <begin position="144"/>
        <end position="167"/>
    </location>
</feature>
<keyword evidence="2" id="KW-0813">Transport</keyword>
<evidence type="ECO:0000256" key="5">
    <source>
        <dbReference type="ARBA" id="ARBA00022989"/>
    </source>
</evidence>
<dbReference type="PANTHER" id="PTHR23517">
    <property type="entry name" value="RESISTANCE PROTEIN MDTM, PUTATIVE-RELATED-RELATED"/>
    <property type="match status" value="1"/>
</dbReference>
<feature type="transmembrane region" description="Helical" evidence="7">
    <location>
        <begin position="89"/>
        <end position="109"/>
    </location>
</feature>
<evidence type="ECO:0000256" key="7">
    <source>
        <dbReference type="SAM" id="Phobius"/>
    </source>
</evidence>
<evidence type="ECO:0008006" key="10">
    <source>
        <dbReference type="Google" id="ProtNLM"/>
    </source>
</evidence>
<feature type="transmembrane region" description="Helical" evidence="7">
    <location>
        <begin position="64"/>
        <end position="83"/>
    </location>
</feature>
<keyword evidence="5 7" id="KW-1133">Transmembrane helix</keyword>
<dbReference type="SUPFAM" id="SSF103473">
    <property type="entry name" value="MFS general substrate transporter"/>
    <property type="match status" value="1"/>
</dbReference>
<dbReference type="InterPro" id="IPR011701">
    <property type="entry name" value="MFS"/>
</dbReference>
<evidence type="ECO:0000256" key="2">
    <source>
        <dbReference type="ARBA" id="ARBA00022448"/>
    </source>
</evidence>
<dbReference type="Gene3D" id="1.20.1250.20">
    <property type="entry name" value="MFS general substrate transporter like domains"/>
    <property type="match status" value="1"/>
</dbReference>
<dbReference type="Pfam" id="PF07690">
    <property type="entry name" value="MFS_1"/>
    <property type="match status" value="1"/>
</dbReference>
<accession>A0ABT0DJY1</accession>
<evidence type="ECO:0000256" key="1">
    <source>
        <dbReference type="ARBA" id="ARBA00004651"/>
    </source>
</evidence>
<name>A0ABT0DJY1_9HYPH</name>
<dbReference type="InterPro" id="IPR036259">
    <property type="entry name" value="MFS_trans_sf"/>
</dbReference>
<keyword evidence="6 7" id="KW-0472">Membrane</keyword>
<evidence type="ECO:0000256" key="4">
    <source>
        <dbReference type="ARBA" id="ARBA00022692"/>
    </source>
</evidence>
<feature type="transmembrane region" description="Helical" evidence="7">
    <location>
        <begin position="34"/>
        <end position="52"/>
    </location>
</feature>
<gene>
    <name evidence="8" type="ORF">MWN33_06055</name>
</gene>
<keyword evidence="9" id="KW-1185">Reference proteome</keyword>
<feature type="transmembrane region" description="Helical" evidence="7">
    <location>
        <begin position="121"/>
        <end position="138"/>
    </location>
</feature>
<reference evidence="9" key="2">
    <citation type="submission" date="2023-07" db="EMBL/GenBank/DDBJ databases">
        <title>Ancylobacter moscoviensis sp. nov., facultatively methylotrophic bacteria from activated sludge and the reclassification of Starkeya novella (Starkey 1934) Kelly et al. 2000 as Ancylobacter novellus comb. nov., Starkeya koreensis Im et al. 2006 as Ancylobacter koreensis comb.nov., Angulomicrobium tetraedrale Vasil'eva et al. 1986 as Ancylobacter tetraedralis comb. nov., Angulomicrobium amanitiforme Fritz et al. 2004 as Ancylobacter amanitiformis comb. nov. and Methylorhabdus multivorans Doronina et al. 1996 as Ancylobacter multivorans comb. nov. and emended description of the genus Ancylobacter.</title>
        <authorList>
            <person name="Doronina N."/>
            <person name="Chemodurova A."/>
            <person name="Grouzdev D."/>
            <person name="Koziaeva V."/>
            <person name="Shi W."/>
            <person name="Wu L."/>
            <person name="Kaparullina E."/>
        </authorList>
    </citation>
    <scope>NUCLEOTIDE SEQUENCE [LARGE SCALE GENOMIC DNA]</scope>
    <source>
        <strain evidence="9">Jip08</strain>
    </source>
</reference>
<reference evidence="8 9" key="1">
    <citation type="submission" date="2022-04" db="EMBL/GenBank/DDBJ databases">
        <authorList>
            <person name="Grouzdev D.S."/>
            <person name="Pantiukh K.S."/>
            <person name="Krutkina M.S."/>
        </authorList>
    </citation>
    <scope>NUCLEOTIDE SEQUENCE [LARGE SCALE GENOMIC DNA]</scope>
    <source>
        <strain evidence="8 9">Jip08</strain>
    </source>
</reference>
<feature type="transmembrane region" description="Helical" evidence="7">
    <location>
        <begin position="9"/>
        <end position="28"/>
    </location>
</feature>
<keyword evidence="4 7" id="KW-0812">Transmembrane</keyword>
<dbReference type="RefSeq" id="WP_247199524.1">
    <property type="nucleotide sequence ID" value="NZ_JALKCG010000001.1"/>
</dbReference>
<evidence type="ECO:0000313" key="9">
    <source>
        <dbReference type="Proteomes" id="UP001202867"/>
    </source>
</evidence>
<proteinExistence type="predicted"/>
<dbReference type="InterPro" id="IPR050171">
    <property type="entry name" value="MFS_Transporters"/>
</dbReference>
<evidence type="ECO:0000256" key="6">
    <source>
        <dbReference type="ARBA" id="ARBA00023136"/>
    </source>
</evidence>
<comment type="caution">
    <text evidence="8">The sequence shown here is derived from an EMBL/GenBank/DDBJ whole genome shotgun (WGS) entry which is preliminary data.</text>
</comment>
<keyword evidence="3" id="KW-1003">Cell membrane</keyword>
<evidence type="ECO:0000256" key="3">
    <source>
        <dbReference type="ARBA" id="ARBA00022475"/>
    </source>
</evidence>
<sequence>MIPSENRTAVFAIVIAAFAATLGIGTLVPAIPALTAGLPAVAHGALLSAFAFARIGTAMTFTGFLARITVSWVVVPAVATTMLSLSPQHYGLIIGVGTAVNLLFLPVNARLIDSWSASRTVLAASAPTLMGVVLMWLAPVQWALWVGTAFVMIVTSALVTAAATVALEGIPPEQTGAVTGTNRAAGDIGTALGPILASGATVLLGLTASPPPYWRSVLPPSPCCVFASGSPAAPATIKASRSGG</sequence>
<organism evidence="8 9">
    <name type="scientific">Ancylobacter koreensis</name>
    <dbReference type="NCBI Taxonomy" id="266121"/>
    <lineage>
        <taxon>Bacteria</taxon>
        <taxon>Pseudomonadati</taxon>
        <taxon>Pseudomonadota</taxon>
        <taxon>Alphaproteobacteria</taxon>
        <taxon>Hyphomicrobiales</taxon>
        <taxon>Xanthobacteraceae</taxon>
        <taxon>Ancylobacter</taxon>
    </lineage>
</organism>
<comment type="subcellular location">
    <subcellularLocation>
        <location evidence="1">Cell membrane</location>
        <topology evidence="1">Multi-pass membrane protein</topology>
    </subcellularLocation>
</comment>